<reference evidence="1 2" key="2">
    <citation type="journal article" date="2014" name="J. Gen. Appl. Microbiol.">
        <title>The early diverging ascomycetous budding yeast Saitoella complicata has three histone deacetylases belonging to the Clr6, Hos2, and Rpd3 lineages.</title>
        <authorList>
            <person name="Nishida H."/>
            <person name="Matsumoto T."/>
            <person name="Kondo S."/>
            <person name="Hamamoto M."/>
            <person name="Yoshikawa H."/>
        </authorList>
    </citation>
    <scope>NUCLEOTIDE SEQUENCE [LARGE SCALE GENOMIC DNA]</scope>
    <source>
        <strain evidence="1 2">NRRL Y-17804</strain>
    </source>
</reference>
<sequence>MAFDTESCPHPPFDKYTAVVNIVQLESYTIRFVFSRYSPYIILFEHRSHHVWPNLVLQFVVDVLLCGPLRIERHSFVVSVAAAGRAQVASLPFNQNR</sequence>
<name>A0A0E9NFC4_SAICN</name>
<evidence type="ECO:0000313" key="2">
    <source>
        <dbReference type="Proteomes" id="UP000033140"/>
    </source>
</evidence>
<reference evidence="1 2" key="1">
    <citation type="journal article" date="2011" name="J. Gen. Appl. Microbiol.">
        <title>Draft genome sequencing of the enigmatic yeast Saitoella complicata.</title>
        <authorList>
            <person name="Nishida H."/>
            <person name="Hamamoto M."/>
            <person name="Sugiyama J."/>
        </authorList>
    </citation>
    <scope>NUCLEOTIDE SEQUENCE [LARGE SCALE GENOMIC DNA]</scope>
    <source>
        <strain evidence="1 2">NRRL Y-17804</strain>
    </source>
</reference>
<dbReference type="EMBL" id="BACD03000013">
    <property type="protein sequence ID" value="GAO48110.1"/>
    <property type="molecule type" value="Genomic_DNA"/>
</dbReference>
<gene>
    <name evidence="1" type="ORF">G7K_2295-t1</name>
</gene>
<organism evidence="1 2">
    <name type="scientific">Saitoella complicata (strain BCRC 22490 / CBS 7301 / JCM 7358 / NBRC 10748 / NRRL Y-17804)</name>
    <dbReference type="NCBI Taxonomy" id="698492"/>
    <lineage>
        <taxon>Eukaryota</taxon>
        <taxon>Fungi</taxon>
        <taxon>Dikarya</taxon>
        <taxon>Ascomycota</taxon>
        <taxon>Taphrinomycotina</taxon>
        <taxon>Taphrinomycotina incertae sedis</taxon>
        <taxon>Saitoella</taxon>
    </lineage>
</organism>
<comment type="caution">
    <text evidence="1">The sequence shown here is derived from an EMBL/GenBank/DDBJ whole genome shotgun (WGS) entry which is preliminary data.</text>
</comment>
<proteinExistence type="predicted"/>
<reference evidence="1 2" key="3">
    <citation type="journal article" date="2015" name="Genome Announc.">
        <title>Draft Genome Sequence of the Archiascomycetous Yeast Saitoella complicata.</title>
        <authorList>
            <person name="Yamauchi K."/>
            <person name="Kondo S."/>
            <person name="Hamamoto M."/>
            <person name="Takahashi Y."/>
            <person name="Ogura Y."/>
            <person name="Hayashi T."/>
            <person name="Nishida H."/>
        </authorList>
    </citation>
    <scope>NUCLEOTIDE SEQUENCE [LARGE SCALE GENOMIC DNA]</scope>
    <source>
        <strain evidence="1 2">NRRL Y-17804</strain>
    </source>
</reference>
<accession>A0A0E9NFC4</accession>
<evidence type="ECO:0000313" key="1">
    <source>
        <dbReference type="EMBL" id="GAO48110.1"/>
    </source>
</evidence>
<protein>
    <submittedName>
        <fullName evidence="1">Uncharacterized protein</fullName>
    </submittedName>
</protein>
<dbReference type="AlphaFoldDB" id="A0A0E9NFC4"/>
<keyword evidence="2" id="KW-1185">Reference proteome</keyword>
<dbReference type="Proteomes" id="UP000033140">
    <property type="component" value="Unassembled WGS sequence"/>
</dbReference>